<reference evidence="4 5" key="1">
    <citation type="submission" date="2023-07" db="EMBL/GenBank/DDBJ databases">
        <title>Sorghum-associated microbial communities from plants grown in Nebraska, USA.</title>
        <authorList>
            <person name="Schachtman D."/>
        </authorList>
    </citation>
    <scope>NUCLEOTIDE SEQUENCE [LARGE SCALE GENOMIC DNA]</scope>
    <source>
        <strain evidence="4 5">BE313</strain>
    </source>
</reference>
<name>A0ABU2CBN1_9BURK</name>
<dbReference type="InterPro" id="IPR050595">
    <property type="entry name" value="Bact_response_regulator"/>
</dbReference>
<evidence type="ECO:0000313" key="4">
    <source>
        <dbReference type="EMBL" id="MDR7378755.1"/>
    </source>
</evidence>
<dbReference type="SUPFAM" id="SSF52172">
    <property type="entry name" value="CheY-like"/>
    <property type="match status" value="1"/>
</dbReference>
<sequence>MKANSFKSDVIDILIVDDVPDAAESLAMLLEIDGYSVRMAFSAQDALDAIETSTPLCVLLDISMPGMDGLDLARHLRAKFGDDVILVAVTGSSTLDPRVNEAFALVDHHFLKPVLASDIQKLFPPQRT</sequence>
<dbReference type="Pfam" id="PF00072">
    <property type="entry name" value="Response_reg"/>
    <property type="match status" value="1"/>
</dbReference>
<dbReference type="PANTHER" id="PTHR44591:SF3">
    <property type="entry name" value="RESPONSE REGULATORY DOMAIN-CONTAINING PROTEIN"/>
    <property type="match status" value="1"/>
</dbReference>
<evidence type="ECO:0000256" key="1">
    <source>
        <dbReference type="ARBA" id="ARBA00022553"/>
    </source>
</evidence>
<evidence type="ECO:0000313" key="5">
    <source>
        <dbReference type="Proteomes" id="UP001180487"/>
    </source>
</evidence>
<keyword evidence="1 2" id="KW-0597">Phosphoprotein</keyword>
<dbReference type="InterPro" id="IPR001789">
    <property type="entry name" value="Sig_transdc_resp-reg_receiver"/>
</dbReference>
<feature type="modified residue" description="4-aspartylphosphate" evidence="2">
    <location>
        <position position="61"/>
    </location>
</feature>
<dbReference type="SMART" id="SM00448">
    <property type="entry name" value="REC"/>
    <property type="match status" value="1"/>
</dbReference>
<evidence type="ECO:0000259" key="3">
    <source>
        <dbReference type="PROSITE" id="PS50110"/>
    </source>
</evidence>
<dbReference type="InterPro" id="IPR011006">
    <property type="entry name" value="CheY-like_superfamily"/>
</dbReference>
<dbReference type="RefSeq" id="WP_310375033.1">
    <property type="nucleotide sequence ID" value="NZ_JAVDXT010000003.1"/>
</dbReference>
<dbReference type="Gene3D" id="3.40.50.2300">
    <property type="match status" value="1"/>
</dbReference>
<feature type="domain" description="Response regulatory" evidence="3">
    <location>
        <begin position="12"/>
        <end position="127"/>
    </location>
</feature>
<gene>
    <name evidence="4" type="ORF">J2X19_003449</name>
</gene>
<dbReference type="EMBL" id="JAVDXT010000003">
    <property type="protein sequence ID" value="MDR7378755.1"/>
    <property type="molecule type" value="Genomic_DNA"/>
</dbReference>
<dbReference type="Proteomes" id="UP001180487">
    <property type="component" value="Unassembled WGS sequence"/>
</dbReference>
<dbReference type="PROSITE" id="PS50110">
    <property type="entry name" value="RESPONSE_REGULATORY"/>
    <property type="match status" value="1"/>
</dbReference>
<dbReference type="PANTHER" id="PTHR44591">
    <property type="entry name" value="STRESS RESPONSE REGULATOR PROTEIN 1"/>
    <property type="match status" value="1"/>
</dbReference>
<evidence type="ECO:0000256" key="2">
    <source>
        <dbReference type="PROSITE-ProRule" id="PRU00169"/>
    </source>
</evidence>
<proteinExistence type="predicted"/>
<accession>A0ABU2CBN1</accession>
<organism evidence="4 5">
    <name type="scientific">Rhodoferax ferrireducens</name>
    <dbReference type="NCBI Taxonomy" id="192843"/>
    <lineage>
        <taxon>Bacteria</taxon>
        <taxon>Pseudomonadati</taxon>
        <taxon>Pseudomonadota</taxon>
        <taxon>Betaproteobacteria</taxon>
        <taxon>Burkholderiales</taxon>
        <taxon>Comamonadaceae</taxon>
        <taxon>Rhodoferax</taxon>
    </lineage>
</organism>
<keyword evidence="5" id="KW-1185">Reference proteome</keyword>
<protein>
    <submittedName>
        <fullName evidence="4">CheY-like chemotaxis protein</fullName>
    </submittedName>
</protein>
<comment type="caution">
    <text evidence="4">The sequence shown here is derived from an EMBL/GenBank/DDBJ whole genome shotgun (WGS) entry which is preliminary data.</text>
</comment>